<dbReference type="InterPro" id="IPR005139">
    <property type="entry name" value="PCRF"/>
</dbReference>
<accession>Q22RW5</accession>
<dbReference type="Proteomes" id="UP000009168">
    <property type="component" value="Unassembled WGS sequence"/>
</dbReference>
<keyword evidence="8" id="KW-1185">Reference proteome</keyword>
<dbReference type="InterPro" id="IPR000352">
    <property type="entry name" value="Pep_chain_release_fac_I"/>
</dbReference>
<organism evidence="7 8">
    <name type="scientific">Tetrahymena thermophila (strain SB210)</name>
    <dbReference type="NCBI Taxonomy" id="312017"/>
    <lineage>
        <taxon>Eukaryota</taxon>
        <taxon>Sar</taxon>
        <taxon>Alveolata</taxon>
        <taxon>Ciliophora</taxon>
        <taxon>Intramacronucleata</taxon>
        <taxon>Oligohymenophorea</taxon>
        <taxon>Hymenostomatida</taxon>
        <taxon>Tetrahymenina</taxon>
        <taxon>Tetrahymenidae</taxon>
        <taxon>Tetrahymena</taxon>
    </lineage>
</organism>
<reference evidence="8" key="1">
    <citation type="journal article" date="2006" name="PLoS Biol.">
        <title>Macronuclear genome sequence of the ciliate Tetrahymena thermophila, a model eukaryote.</title>
        <authorList>
            <person name="Eisen J.A."/>
            <person name="Coyne R.S."/>
            <person name="Wu M."/>
            <person name="Wu D."/>
            <person name="Thiagarajan M."/>
            <person name="Wortman J.R."/>
            <person name="Badger J.H."/>
            <person name="Ren Q."/>
            <person name="Amedeo P."/>
            <person name="Jones K.M."/>
            <person name="Tallon L.J."/>
            <person name="Delcher A.L."/>
            <person name="Salzberg S.L."/>
            <person name="Silva J.C."/>
            <person name="Haas B.J."/>
            <person name="Majoros W.H."/>
            <person name="Farzad M."/>
            <person name="Carlton J.M."/>
            <person name="Smith R.K. Jr."/>
            <person name="Garg J."/>
            <person name="Pearlman R.E."/>
            <person name="Karrer K.M."/>
            <person name="Sun L."/>
            <person name="Manning G."/>
            <person name="Elde N.C."/>
            <person name="Turkewitz A.P."/>
            <person name="Asai D.J."/>
            <person name="Wilkes D.E."/>
            <person name="Wang Y."/>
            <person name="Cai H."/>
            <person name="Collins K."/>
            <person name="Stewart B.A."/>
            <person name="Lee S.R."/>
            <person name="Wilamowska K."/>
            <person name="Weinberg Z."/>
            <person name="Ruzzo W.L."/>
            <person name="Wloga D."/>
            <person name="Gaertig J."/>
            <person name="Frankel J."/>
            <person name="Tsao C.-C."/>
            <person name="Gorovsky M.A."/>
            <person name="Keeling P.J."/>
            <person name="Waller R.F."/>
            <person name="Patron N.J."/>
            <person name="Cherry J.M."/>
            <person name="Stover N.A."/>
            <person name="Krieger C.J."/>
            <person name="del Toro C."/>
            <person name="Ryder H.F."/>
            <person name="Williamson S.C."/>
            <person name="Barbeau R.A."/>
            <person name="Hamilton E.P."/>
            <person name="Orias E."/>
        </authorList>
    </citation>
    <scope>NUCLEOTIDE SEQUENCE [LARGE SCALE GENOMIC DNA]</scope>
    <source>
        <strain evidence="8">SB210</strain>
    </source>
</reference>
<feature type="coiled-coil region" evidence="4">
    <location>
        <begin position="96"/>
        <end position="174"/>
    </location>
</feature>
<dbReference type="EMBL" id="GG662845">
    <property type="protein sequence ID" value="EAR88007.2"/>
    <property type="molecule type" value="Genomic_DNA"/>
</dbReference>
<dbReference type="Gene3D" id="3.30.160.20">
    <property type="match status" value="1"/>
</dbReference>
<evidence type="ECO:0000313" key="7">
    <source>
        <dbReference type="EMBL" id="EAR88007.2"/>
    </source>
</evidence>
<dbReference type="FunCoup" id="Q22RW5">
    <property type="interactions" value="427"/>
</dbReference>
<dbReference type="Gene3D" id="3.30.70.1660">
    <property type="match status" value="1"/>
</dbReference>
<dbReference type="KEGG" id="tet:TTHERM_00011730"/>
<keyword evidence="2" id="KW-0488">Methylation</keyword>
<dbReference type="InterPro" id="IPR045853">
    <property type="entry name" value="Pep_chain_release_fac_I_sf"/>
</dbReference>
<dbReference type="InParanoid" id="Q22RW5"/>
<gene>
    <name evidence="7" type="ORF">TTHERM_00011730</name>
</gene>
<dbReference type="GO" id="GO:0003747">
    <property type="term" value="F:translation release factor activity"/>
    <property type="evidence" value="ECO:0007669"/>
    <property type="project" value="InterPro"/>
</dbReference>
<dbReference type="Pfam" id="PF00472">
    <property type="entry name" value="RF-1"/>
    <property type="match status" value="1"/>
</dbReference>
<dbReference type="SMART" id="SM00937">
    <property type="entry name" value="PCRF"/>
    <property type="match status" value="1"/>
</dbReference>
<feature type="domain" description="Peptide chain release factor" evidence="6">
    <location>
        <begin position="142"/>
        <end position="260"/>
    </location>
</feature>
<feature type="region of interest" description="Disordered" evidence="5">
    <location>
        <begin position="364"/>
        <end position="394"/>
    </location>
</feature>
<dbReference type="GeneID" id="7846055"/>
<evidence type="ECO:0000256" key="3">
    <source>
        <dbReference type="ARBA" id="ARBA00022917"/>
    </source>
</evidence>
<dbReference type="FunFam" id="3.30.160.20:FF:000004">
    <property type="entry name" value="Peptide chain release factor 1"/>
    <property type="match status" value="1"/>
</dbReference>
<name>Q22RW5_TETTS</name>
<protein>
    <submittedName>
        <fullName evidence="7">Peptide chain release factor 1</fullName>
    </submittedName>
</protein>
<proteinExistence type="inferred from homology"/>
<sequence>MIKNIFKLLPISLRAIPLKQQQNSFSQICSLYNTKLFKVINLIQTNNKCFFSFRAKETFKKKTSSLEIETHFQVSDLTRCIYRRMKQFHNEYTDIQKILSQEQQQADINLEQLRKKINVLQPLNDVFEKLEQNIKTLQELQKQKEESASDPEMLALIEEEMENSKQLIDELQDECLEQLLPKGKHDDCSEITLEVRGGAGGSESSLFAEEVFKMYQAFFAQQGYQFSIDSFQVDMAINKGCKLGVLKVSGTNIYKKMMNESGVHKVIRVPETESKGRLHSSTISVVVMPVVPMDFKVDEKDLKFEFMRSQGAGGQHVNKVESACRVTHLPTGISVLCQDDRQQERNKQRALKLLTEKLFQVEVEKSNQQQSDQRKSQIGGGDRSDKIRTYNFPQGRITDHRTNLTLFGIEKMMKGEFLEEFIDEYEEKVNNELIESVLKQLEEDENQSQPKN</sequence>
<keyword evidence="4" id="KW-0175">Coiled coil</keyword>
<evidence type="ECO:0000256" key="5">
    <source>
        <dbReference type="SAM" id="MobiDB-lite"/>
    </source>
</evidence>
<dbReference type="eggNOG" id="KOG2726">
    <property type="taxonomic scope" value="Eukaryota"/>
</dbReference>
<evidence type="ECO:0000313" key="8">
    <source>
        <dbReference type="Proteomes" id="UP000009168"/>
    </source>
</evidence>
<dbReference type="HOGENOM" id="CLU_036856_0_5_1"/>
<dbReference type="PANTHER" id="PTHR43804:SF7">
    <property type="entry name" value="LD18447P"/>
    <property type="match status" value="1"/>
</dbReference>
<dbReference type="InterPro" id="IPR050057">
    <property type="entry name" value="Prokaryotic/Mito_RF"/>
</dbReference>
<dbReference type="PANTHER" id="PTHR43804">
    <property type="entry name" value="LD18447P"/>
    <property type="match status" value="1"/>
</dbReference>
<dbReference type="SUPFAM" id="SSF75620">
    <property type="entry name" value="Release factor"/>
    <property type="match status" value="1"/>
</dbReference>
<evidence type="ECO:0000256" key="1">
    <source>
        <dbReference type="ARBA" id="ARBA00010835"/>
    </source>
</evidence>
<keyword evidence="3" id="KW-0648">Protein biosynthesis</keyword>
<dbReference type="RefSeq" id="XP_001008252.2">
    <property type="nucleotide sequence ID" value="XM_001008252.3"/>
</dbReference>
<dbReference type="Gene3D" id="6.10.140.1950">
    <property type="match status" value="1"/>
</dbReference>
<comment type="similarity">
    <text evidence="1">Belongs to the prokaryotic/mitochondrial release factor family.</text>
</comment>
<evidence type="ECO:0000256" key="2">
    <source>
        <dbReference type="ARBA" id="ARBA00022481"/>
    </source>
</evidence>
<dbReference type="STRING" id="312017.Q22RW5"/>
<dbReference type="GO" id="GO:0005737">
    <property type="term" value="C:cytoplasm"/>
    <property type="evidence" value="ECO:0007669"/>
    <property type="project" value="UniProtKB-ARBA"/>
</dbReference>
<dbReference type="OMA" id="AVFTMMP"/>
<dbReference type="Pfam" id="PF03462">
    <property type="entry name" value="PCRF"/>
    <property type="match status" value="1"/>
</dbReference>
<evidence type="ECO:0000259" key="6">
    <source>
        <dbReference type="SMART" id="SM00937"/>
    </source>
</evidence>
<dbReference type="AlphaFoldDB" id="Q22RW5"/>
<dbReference type="OrthoDB" id="2019491at2759"/>
<evidence type="ECO:0000256" key="4">
    <source>
        <dbReference type="SAM" id="Coils"/>
    </source>
</evidence>